<evidence type="ECO:0000259" key="1">
    <source>
        <dbReference type="Pfam" id="PF13443"/>
    </source>
</evidence>
<dbReference type="EMBL" id="RZNY01000051">
    <property type="protein sequence ID" value="RUT38695.1"/>
    <property type="molecule type" value="Genomic_DNA"/>
</dbReference>
<evidence type="ECO:0000313" key="3">
    <source>
        <dbReference type="Proteomes" id="UP000279446"/>
    </source>
</evidence>
<sequence>MNLSSRLTFEPFRIWWTINKGPKMDLTKETSFSPQTASKIWKDRFPVRSDVIETICSEYGLSIEQVIRYKKEGE</sequence>
<name>A0A3S1BZX5_9BACL</name>
<evidence type="ECO:0000313" key="2">
    <source>
        <dbReference type="EMBL" id="RUT38695.1"/>
    </source>
</evidence>
<protein>
    <submittedName>
        <fullName evidence="2">XRE family transcriptional regulator</fullName>
    </submittedName>
</protein>
<dbReference type="AlphaFoldDB" id="A0A3S1BZX5"/>
<keyword evidence="3" id="KW-1185">Reference proteome</keyword>
<dbReference type="Pfam" id="PF13443">
    <property type="entry name" value="HTH_26"/>
    <property type="match status" value="1"/>
</dbReference>
<dbReference type="InterPro" id="IPR001387">
    <property type="entry name" value="Cro/C1-type_HTH"/>
</dbReference>
<gene>
    <name evidence="2" type="ORF">EJP82_26640</name>
</gene>
<feature type="domain" description="HTH cro/C1-type" evidence="1">
    <location>
        <begin position="25"/>
        <end position="72"/>
    </location>
</feature>
<dbReference type="OrthoDB" id="2662559at2"/>
<dbReference type="Proteomes" id="UP000279446">
    <property type="component" value="Unassembled WGS sequence"/>
</dbReference>
<accession>A0A3S1BZX5</accession>
<dbReference type="RefSeq" id="WP_127195095.1">
    <property type="nucleotide sequence ID" value="NZ_RZNY01000051.1"/>
</dbReference>
<organism evidence="2 3">
    <name type="scientific">Paenibacillus anaericanus</name>
    <dbReference type="NCBI Taxonomy" id="170367"/>
    <lineage>
        <taxon>Bacteria</taxon>
        <taxon>Bacillati</taxon>
        <taxon>Bacillota</taxon>
        <taxon>Bacilli</taxon>
        <taxon>Bacillales</taxon>
        <taxon>Paenibacillaceae</taxon>
        <taxon>Paenibacillus</taxon>
    </lineage>
</organism>
<proteinExistence type="predicted"/>
<comment type="caution">
    <text evidence="2">The sequence shown here is derived from an EMBL/GenBank/DDBJ whole genome shotgun (WGS) entry which is preliminary data.</text>
</comment>
<reference evidence="2 3" key="1">
    <citation type="submission" date="2018-12" db="EMBL/GenBank/DDBJ databases">
        <authorList>
            <person name="Sun L."/>
            <person name="Chen Z."/>
        </authorList>
    </citation>
    <scope>NUCLEOTIDE SEQUENCE [LARGE SCALE GENOMIC DNA]</scope>
    <source>
        <strain evidence="2 3">DSM 15890</strain>
    </source>
</reference>